<protein>
    <submittedName>
        <fullName evidence="2">Uncharacterized protein</fullName>
    </submittedName>
</protein>
<keyword evidence="3" id="KW-1185">Reference proteome</keyword>
<evidence type="ECO:0000313" key="2">
    <source>
        <dbReference type="EMBL" id="KAL2053269.1"/>
    </source>
</evidence>
<proteinExistence type="predicted"/>
<reference evidence="2 3" key="1">
    <citation type="submission" date="2024-09" db="EMBL/GenBank/DDBJ databases">
        <title>Rethinking Asexuality: The Enigmatic Case of Functional Sexual Genes in Lepraria (Stereocaulaceae).</title>
        <authorList>
            <person name="Doellman M."/>
            <person name="Sun Y."/>
            <person name="Barcenas-Pena A."/>
            <person name="Lumbsch H.T."/>
            <person name="Grewe F."/>
        </authorList>
    </citation>
    <scope>NUCLEOTIDE SEQUENCE [LARGE SCALE GENOMIC DNA]</scope>
    <source>
        <strain evidence="2 3">Grewe 0041</strain>
    </source>
</reference>
<organism evidence="2 3">
    <name type="scientific">Lepraria finkii</name>
    <dbReference type="NCBI Taxonomy" id="1340010"/>
    <lineage>
        <taxon>Eukaryota</taxon>
        <taxon>Fungi</taxon>
        <taxon>Dikarya</taxon>
        <taxon>Ascomycota</taxon>
        <taxon>Pezizomycotina</taxon>
        <taxon>Lecanoromycetes</taxon>
        <taxon>OSLEUM clade</taxon>
        <taxon>Lecanoromycetidae</taxon>
        <taxon>Lecanorales</taxon>
        <taxon>Lecanorineae</taxon>
        <taxon>Stereocaulaceae</taxon>
        <taxon>Lepraria</taxon>
    </lineage>
</organism>
<evidence type="ECO:0000256" key="1">
    <source>
        <dbReference type="SAM" id="MobiDB-lite"/>
    </source>
</evidence>
<dbReference type="Proteomes" id="UP001590951">
    <property type="component" value="Unassembled WGS sequence"/>
</dbReference>
<dbReference type="EMBL" id="JBHFEH010000022">
    <property type="protein sequence ID" value="KAL2053269.1"/>
    <property type="molecule type" value="Genomic_DNA"/>
</dbReference>
<feature type="region of interest" description="Disordered" evidence="1">
    <location>
        <begin position="68"/>
        <end position="89"/>
    </location>
</feature>
<comment type="caution">
    <text evidence="2">The sequence shown here is derived from an EMBL/GenBank/DDBJ whole genome shotgun (WGS) entry which is preliminary data.</text>
</comment>
<sequence length="112" mass="12745">MGQTSGLVACFVKQDGGYHSRPRRKADSEARRPLHGYLALLYAKSLYARLSKDIFIVLPMRPINRPVSTTTPSWQLHRTRGRRWTTTPVEPHAVGPMIFRCAAKSKDGFYDK</sequence>
<gene>
    <name evidence="2" type="ORF">ABVK25_006594</name>
</gene>
<evidence type="ECO:0000313" key="3">
    <source>
        <dbReference type="Proteomes" id="UP001590951"/>
    </source>
</evidence>
<name>A0ABR4B8S5_9LECA</name>
<accession>A0ABR4B8S5</accession>